<dbReference type="RefSeq" id="WP_111983106.1">
    <property type="nucleotide sequence ID" value="NZ_NFZS01000002.1"/>
</dbReference>
<dbReference type="PANTHER" id="PTHR44591">
    <property type="entry name" value="STRESS RESPONSE REGULATOR PROTEIN 1"/>
    <property type="match status" value="1"/>
</dbReference>
<dbReference type="InterPro" id="IPR050595">
    <property type="entry name" value="Bact_response_regulator"/>
</dbReference>
<dbReference type="Gene3D" id="3.40.50.2300">
    <property type="match status" value="1"/>
</dbReference>
<comment type="caution">
    <text evidence="4">The sequence shown here is derived from an EMBL/GenBank/DDBJ whole genome shotgun (WGS) entry which is preliminary data.</text>
</comment>
<dbReference type="PROSITE" id="PS50110">
    <property type="entry name" value="RESPONSE_REGULATORY"/>
    <property type="match status" value="1"/>
</dbReference>
<dbReference type="GO" id="GO:0000160">
    <property type="term" value="P:phosphorelay signal transduction system"/>
    <property type="evidence" value="ECO:0007669"/>
    <property type="project" value="InterPro"/>
</dbReference>
<keyword evidence="1 2" id="KW-0597">Phosphoprotein</keyword>
<dbReference type="AlphaFoldDB" id="A0A328P2E0"/>
<evidence type="ECO:0000313" key="5">
    <source>
        <dbReference type="Proteomes" id="UP000248926"/>
    </source>
</evidence>
<gene>
    <name evidence="4" type="ORF">CA260_10685</name>
</gene>
<organism evidence="4 5">
    <name type="scientific">Dyella jiangningensis</name>
    <dbReference type="NCBI Taxonomy" id="1379159"/>
    <lineage>
        <taxon>Bacteria</taxon>
        <taxon>Pseudomonadati</taxon>
        <taxon>Pseudomonadota</taxon>
        <taxon>Gammaproteobacteria</taxon>
        <taxon>Lysobacterales</taxon>
        <taxon>Rhodanobacteraceae</taxon>
        <taxon>Dyella</taxon>
    </lineage>
</organism>
<sequence length="151" mass="16575">MIRFAHDRADTCLSDLITQRDGMPLSCREISTALIVDDDNNLRLLLGEMLQILGLKVKATSNGAEALALLASGESFDLLMTDIRMPGDIDGPMLARTARHLYPAMQVVIMTGFAGERVAAIPDDTLILKKPFRLKDLQELIVRLGQPATDQ</sequence>
<evidence type="ECO:0000259" key="3">
    <source>
        <dbReference type="PROSITE" id="PS50110"/>
    </source>
</evidence>
<keyword evidence="5" id="KW-1185">Reference proteome</keyword>
<dbReference type="Proteomes" id="UP000248926">
    <property type="component" value="Unassembled WGS sequence"/>
</dbReference>
<dbReference type="SUPFAM" id="SSF52172">
    <property type="entry name" value="CheY-like"/>
    <property type="match status" value="1"/>
</dbReference>
<feature type="domain" description="Response regulatory" evidence="3">
    <location>
        <begin position="32"/>
        <end position="145"/>
    </location>
</feature>
<dbReference type="SMART" id="SM00448">
    <property type="entry name" value="REC"/>
    <property type="match status" value="1"/>
</dbReference>
<dbReference type="InterPro" id="IPR001789">
    <property type="entry name" value="Sig_transdc_resp-reg_receiver"/>
</dbReference>
<reference evidence="4 5" key="1">
    <citation type="journal article" date="2018" name="Genet. Mol. Biol.">
        <title>The genome sequence of Dyella jiangningensis FCAV SCS01 from a lignocellulose-decomposing microbial consortium metagenome reveals potential for biotechnological applications.</title>
        <authorList>
            <person name="Desiderato J.G."/>
            <person name="Alvarenga D.O."/>
            <person name="Constancio M.T.L."/>
            <person name="Alves L.M.C."/>
            <person name="Varani A.M."/>
        </authorList>
    </citation>
    <scope>NUCLEOTIDE SEQUENCE [LARGE SCALE GENOMIC DNA]</scope>
    <source>
        <strain evidence="4 5">FCAV SCS01</strain>
    </source>
</reference>
<dbReference type="PANTHER" id="PTHR44591:SF21">
    <property type="entry name" value="TWO-COMPONENT RESPONSE REGULATOR"/>
    <property type="match status" value="1"/>
</dbReference>
<evidence type="ECO:0000256" key="2">
    <source>
        <dbReference type="PROSITE-ProRule" id="PRU00169"/>
    </source>
</evidence>
<evidence type="ECO:0000256" key="1">
    <source>
        <dbReference type="ARBA" id="ARBA00022553"/>
    </source>
</evidence>
<dbReference type="Pfam" id="PF00072">
    <property type="entry name" value="Response_reg"/>
    <property type="match status" value="1"/>
</dbReference>
<evidence type="ECO:0000313" key="4">
    <source>
        <dbReference type="EMBL" id="RAO76159.1"/>
    </source>
</evidence>
<name>A0A328P2E0_9GAMM</name>
<dbReference type="OrthoDB" id="9784719at2"/>
<feature type="modified residue" description="4-aspartylphosphate" evidence="2">
    <location>
        <position position="82"/>
    </location>
</feature>
<dbReference type="InterPro" id="IPR011006">
    <property type="entry name" value="CheY-like_superfamily"/>
</dbReference>
<proteinExistence type="predicted"/>
<dbReference type="EMBL" id="NFZS01000002">
    <property type="protein sequence ID" value="RAO76159.1"/>
    <property type="molecule type" value="Genomic_DNA"/>
</dbReference>
<accession>A0A328P2E0</accession>
<protein>
    <recommendedName>
        <fullName evidence="3">Response regulatory domain-containing protein</fullName>
    </recommendedName>
</protein>